<comment type="subcellular location">
    <subcellularLocation>
        <location evidence="1">Cell membrane</location>
        <topology evidence="1">Multi-pass membrane protein</topology>
    </subcellularLocation>
</comment>
<dbReference type="InterPro" id="IPR050638">
    <property type="entry name" value="AA-Vitamin_Transporters"/>
</dbReference>
<feature type="transmembrane region" description="Helical" evidence="7">
    <location>
        <begin position="166"/>
        <end position="182"/>
    </location>
</feature>
<keyword evidence="3" id="KW-1003">Cell membrane</keyword>
<evidence type="ECO:0000256" key="2">
    <source>
        <dbReference type="ARBA" id="ARBA00007362"/>
    </source>
</evidence>
<dbReference type="Proteomes" id="UP000078224">
    <property type="component" value="Unassembled WGS sequence"/>
</dbReference>
<dbReference type="OrthoDB" id="5186724at2"/>
<feature type="transmembrane region" description="Helical" evidence="7">
    <location>
        <begin position="108"/>
        <end position="126"/>
    </location>
</feature>
<dbReference type="Gene3D" id="1.10.3730.20">
    <property type="match status" value="1"/>
</dbReference>
<evidence type="ECO:0000256" key="7">
    <source>
        <dbReference type="SAM" id="Phobius"/>
    </source>
</evidence>
<reference evidence="9 10" key="1">
    <citation type="submission" date="2016-04" db="EMBL/GenBank/DDBJ databases">
        <title>ATOL: Assembling a taxonomically balanced genome-scale reconstruction of the evolutionary history of the Enterobacteriaceae.</title>
        <authorList>
            <person name="Plunkett G.III."/>
            <person name="Neeno-Eckwall E.C."/>
            <person name="Glasner J.D."/>
            <person name="Perna N.T."/>
        </authorList>
    </citation>
    <scope>NUCLEOTIDE SEQUENCE [LARGE SCALE GENOMIC DNA]</scope>
    <source>
        <strain evidence="9 10">ATCC 35613</strain>
    </source>
</reference>
<evidence type="ECO:0000313" key="9">
    <source>
        <dbReference type="EMBL" id="OAT54600.1"/>
    </source>
</evidence>
<sequence length="306" mass="33082">MNNVKIMTHRLTINTMFIQMVLVSVIWGGTFIAGRILQPEIPPLLSATVRFIFAAISLVLLLTVTRLGWKKVTLNQFLQIMVLGVSGVFIYQVLFFYGLQIIPASRAALLVAINPAMIALIAFLLWREKITLTKGVGIAFCVIGAVVLLSNKAAEADGFLTNKGDLAILGCVISWGIYTVAGKRVIREIGALHTVTYAILLGTFLLVVASLFTQTLTLDNFALFSFYDLLSLAYLGILGSAIAYVWYYQGVDQLGAASAGSFIALNPLTAVLIGSLFLDENINTIVFAGGAMVILGILITNRKNKA</sequence>
<comment type="caution">
    <text evidence="9">The sequence shown here is derived from an EMBL/GenBank/DDBJ whole genome shotgun (WGS) entry which is preliminary data.</text>
</comment>
<feature type="domain" description="EamA" evidence="8">
    <location>
        <begin position="18"/>
        <end position="149"/>
    </location>
</feature>
<name>A0A1B7K386_9GAMM</name>
<gene>
    <name evidence="9" type="ORF">M998_0294</name>
</gene>
<keyword evidence="5 7" id="KW-1133">Transmembrane helix</keyword>
<comment type="similarity">
    <text evidence="2">Belongs to the EamA transporter family.</text>
</comment>
<dbReference type="InterPro" id="IPR037185">
    <property type="entry name" value="EmrE-like"/>
</dbReference>
<accession>A0A1B7K386</accession>
<keyword evidence="6 7" id="KW-0472">Membrane</keyword>
<proteinExistence type="inferred from homology"/>
<organism evidence="9 10">
    <name type="scientific">Providencia heimbachae ATCC 35613</name>
    <dbReference type="NCBI Taxonomy" id="1354272"/>
    <lineage>
        <taxon>Bacteria</taxon>
        <taxon>Pseudomonadati</taxon>
        <taxon>Pseudomonadota</taxon>
        <taxon>Gammaproteobacteria</taxon>
        <taxon>Enterobacterales</taxon>
        <taxon>Morganellaceae</taxon>
        <taxon>Providencia</taxon>
    </lineage>
</organism>
<feature type="transmembrane region" description="Helical" evidence="7">
    <location>
        <begin position="49"/>
        <end position="69"/>
    </location>
</feature>
<dbReference type="EMBL" id="LXEW01000009">
    <property type="protein sequence ID" value="OAT54600.1"/>
    <property type="molecule type" value="Genomic_DNA"/>
</dbReference>
<evidence type="ECO:0000256" key="4">
    <source>
        <dbReference type="ARBA" id="ARBA00022692"/>
    </source>
</evidence>
<protein>
    <submittedName>
        <fullName evidence="9">Drug/metabolite transporter (DMT) superfamily permease</fullName>
    </submittedName>
</protein>
<evidence type="ECO:0000256" key="5">
    <source>
        <dbReference type="ARBA" id="ARBA00022989"/>
    </source>
</evidence>
<feature type="domain" description="EamA" evidence="8">
    <location>
        <begin position="163"/>
        <end position="301"/>
    </location>
</feature>
<evidence type="ECO:0000256" key="6">
    <source>
        <dbReference type="ARBA" id="ARBA00023136"/>
    </source>
</evidence>
<evidence type="ECO:0000259" key="8">
    <source>
        <dbReference type="Pfam" id="PF00892"/>
    </source>
</evidence>
<dbReference type="SUPFAM" id="SSF103481">
    <property type="entry name" value="Multidrug resistance efflux transporter EmrE"/>
    <property type="match status" value="2"/>
</dbReference>
<dbReference type="AlphaFoldDB" id="A0A1B7K386"/>
<keyword evidence="4 7" id="KW-0812">Transmembrane</keyword>
<feature type="transmembrane region" description="Helical" evidence="7">
    <location>
        <begin position="194"/>
        <end position="212"/>
    </location>
</feature>
<feature type="transmembrane region" description="Helical" evidence="7">
    <location>
        <begin position="254"/>
        <end position="278"/>
    </location>
</feature>
<feature type="transmembrane region" description="Helical" evidence="7">
    <location>
        <begin position="81"/>
        <end position="102"/>
    </location>
</feature>
<feature type="transmembrane region" description="Helical" evidence="7">
    <location>
        <begin position="135"/>
        <end position="154"/>
    </location>
</feature>
<evidence type="ECO:0000256" key="3">
    <source>
        <dbReference type="ARBA" id="ARBA00022475"/>
    </source>
</evidence>
<dbReference type="InterPro" id="IPR000620">
    <property type="entry name" value="EamA_dom"/>
</dbReference>
<keyword evidence="10" id="KW-1185">Reference proteome</keyword>
<dbReference type="RefSeq" id="WP_068443800.1">
    <property type="nucleotide sequence ID" value="NZ_LXEW01000009.1"/>
</dbReference>
<dbReference type="PATRIC" id="fig|1354272.4.peg.305"/>
<feature type="transmembrane region" description="Helical" evidence="7">
    <location>
        <begin position="12"/>
        <end position="37"/>
    </location>
</feature>
<dbReference type="PANTHER" id="PTHR32322">
    <property type="entry name" value="INNER MEMBRANE TRANSPORTER"/>
    <property type="match status" value="1"/>
</dbReference>
<evidence type="ECO:0000256" key="1">
    <source>
        <dbReference type="ARBA" id="ARBA00004651"/>
    </source>
</evidence>
<dbReference type="GO" id="GO:0016020">
    <property type="term" value="C:membrane"/>
    <property type="evidence" value="ECO:0007669"/>
    <property type="project" value="UniProtKB-SubCell"/>
</dbReference>
<dbReference type="PANTHER" id="PTHR32322:SF2">
    <property type="entry name" value="EAMA DOMAIN-CONTAINING PROTEIN"/>
    <property type="match status" value="1"/>
</dbReference>
<feature type="transmembrane region" description="Helical" evidence="7">
    <location>
        <begin position="284"/>
        <end position="301"/>
    </location>
</feature>
<feature type="transmembrane region" description="Helical" evidence="7">
    <location>
        <begin position="224"/>
        <end position="247"/>
    </location>
</feature>
<dbReference type="Pfam" id="PF00892">
    <property type="entry name" value="EamA"/>
    <property type="match status" value="2"/>
</dbReference>
<evidence type="ECO:0000313" key="10">
    <source>
        <dbReference type="Proteomes" id="UP000078224"/>
    </source>
</evidence>